<dbReference type="GO" id="GO:0004222">
    <property type="term" value="F:metalloendopeptidase activity"/>
    <property type="evidence" value="ECO:0007669"/>
    <property type="project" value="TreeGrafter"/>
</dbReference>
<feature type="compositionally biased region" description="Gly residues" evidence="3">
    <location>
        <begin position="235"/>
        <end position="251"/>
    </location>
</feature>
<dbReference type="InterPro" id="IPR050570">
    <property type="entry name" value="Cell_wall_metabolism_enzyme"/>
</dbReference>
<evidence type="ECO:0000256" key="3">
    <source>
        <dbReference type="SAM" id="MobiDB-lite"/>
    </source>
</evidence>
<dbReference type="CDD" id="cd12797">
    <property type="entry name" value="M23_peptidase"/>
    <property type="match status" value="1"/>
</dbReference>
<gene>
    <name evidence="7" type="ORF">H6A20_09735</name>
</gene>
<dbReference type="Pfam" id="PF01551">
    <property type="entry name" value="Peptidase_M23"/>
    <property type="match status" value="1"/>
</dbReference>
<evidence type="ECO:0000256" key="1">
    <source>
        <dbReference type="ARBA" id="ARBA00022729"/>
    </source>
</evidence>
<evidence type="ECO:0000256" key="2">
    <source>
        <dbReference type="SAM" id="Coils"/>
    </source>
</evidence>
<feature type="signal peptide" evidence="4">
    <location>
        <begin position="1"/>
        <end position="29"/>
    </location>
</feature>
<dbReference type="SUPFAM" id="SSF51261">
    <property type="entry name" value="Duplicated hybrid motif"/>
    <property type="match status" value="1"/>
</dbReference>
<dbReference type="AlphaFoldDB" id="A0A938XCG0"/>
<dbReference type="Gene3D" id="2.70.70.10">
    <property type="entry name" value="Glucose Permease (Domain IIA)"/>
    <property type="match status" value="1"/>
</dbReference>
<feature type="domain" description="Peptidoglycan hydrolase PcsB coiled-coil" evidence="6">
    <location>
        <begin position="99"/>
        <end position="160"/>
    </location>
</feature>
<dbReference type="InterPro" id="IPR057309">
    <property type="entry name" value="PcsB_CC"/>
</dbReference>
<dbReference type="InterPro" id="IPR011055">
    <property type="entry name" value="Dup_hybrid_motif"/>
</dbReference>
<dbReference type="PANTHER" id="PTHR21666">
    <property type="entry name" value="PEPTIDASE-RELATED"/>
    <property type="match status" value="1"/>
</dbReference>
<feature type="chain" id="PRO_5037114227" evidence="4">
    <location>
        <begin position="30"/>
        <end position="390"/>
    </location>
</feature>
<evidence type="ECO:0000256" key="4">
    <source>
        <dbReference type="SAM" id="SignalP"/>
    </source>
</evidence>
<sequence>MCKKRIVSVLLAGALTAGMGLQVNMQVQADDLQDAQNKASQQQDQIDAAQAEKDKLLEELDGIVSDMEKTKKDIEAKQEEIARKADELDAARVDENNQYNSMKLRIQYMYENGNGQFIETLLESQSIAEFLSNAEYISQISEYDRNMLVEFQNIVAQVEDQQEELEAENAELEKLQTDLQNQQTELEGLISSKSEEIAGLESELSATNAKIAELKAAAEEQARMQREAAALQSSAGGGSGSGSGTGGGGNYTQGPSYTESSGGGQLQNPCPSAYISSEFGGRQSPGGIGSTNHKGRDYAASAGSAIYAAASGTVTTVGYTSVRGNYVIINHGGGLATLYQHCSAIFVSQGQSVGAGTNIAAVGSTGASTGPHLHFEVHVNGMPVDPRLYL</sequence>
<evidence type="ECO:0000313" key="7">
    <source>
        <dbReference type="EMBL" id="MBM6948931.1"/>
    </source>
</evidence>
<proteinExistence type="predicted"/>
<dbReference type="Gene3D" id="6.10.250.3150">
    <property type="match status" value="1"/>
</dbReference>
<organism evidence="7 8">
    <name type="scientific">Mordavella massiliensis</name>
    <dbReference type="NCBI Taxonomy" id="1871024"/>
    <lineage>
        <taxon>Bacteria</taxon>
        <taxon>Bacillati</taxon>
        <taxon>Bacillota</taxon>
        <taxon>Clostridia</taxon>
        <taxon>Eubacteriales</taxon>
        <taxon>Clostridiaceae</taxon>
        <taxon>Mordavella</taxon>
    </lineage>
</organism>
<accession>A0A938XCG0</accession>
<evidence type="ECO:0000313" key="8">
    <source>
        <dbReference type="Proteomes" id="UP000705508"/>
    </source>
</evidence>
<feature type="domain" description="M23ase beta-sheet core" evidence="5">
    <location>
        <begin position="292"/>
        <end position="386"/>
    </location>
</feature>
<dbReference type="Pfam" id="PF24568">
    <property type="entry name" value="CC_PcsB"/>
    <property type="match status" value="1"/>
</dbReference>
<dbReference type="RefSeq" id="WP_204906935.1">
    <property type="nucleotide sequence ID" value="NZ_JACJKS010000014.1"/>
</dbReference>
<feature type="coiled-coil region" evidence="2">
    <location>
        <begin position="25"/>
        <end position="94"/>
    </location>
</feature>
<dbReference type="PANTHER" id="PTHR21666:SF270">
    <property type="entry name" value="MUREIN HYDROLASE ACTIVATOR ENVC"/>
    <property type="match status" value="1"/>
</dbReference>
<reference evidence="7" key="2">
    <citation type="journal article" date="2021" name="Sci. Rep.">
        <title>The distribution of antibiotic resistance genes in chicken gut microbiota commensals.</title>
        <authorList>
            <person name="Juricova H."/>
            <person name="Matiasovicova J."/>
            <person name="Kubasova T."/>
            <person name="Cejkova D."/>
            <person name="Rychlik I."/>
        </authorList>
    </citation>
    <scope>NUCLEOTIDE SEQUENCE</scope>
    <source>
        <strain evidence="7">An582</strain>
    </source>
</reference>
<protein>
    <submittedName>
        <fullName evidence="7">Peptidoglycan DD-metalloendopeptidase family protein</fullName>
    </submittedName>
</protein>
<feature type="region of interest" description="Disordered" evidence="3">
    <location>
        <begin position="223"/>
        <end position="293"/>
    </location>
</feature>
<keyword evidence="2" id="KW-0175">Coiled coil</keyword>
<evidence type="ECO:0000259" key="6">
    <source>
        <dbReference type="Pfam" id="PF24568"/>
    </source>
</evidence>
<comment type="caution">
    <text evidence="7">The sequence shown here is derived from an EMBL/GenBank/DDBJ whole genome shotgun (WGS) entry which is preliminary data.</text>
</comment>
<name>A0A938XCG0_9CLOT</name>
<dbReference type="EMBL" id="JACJKS010000014">
    <property type="protein sequence ID" value="MBM6948931.1"/>
    <property type="molecule type" value="Genomic_DNA"/>
</dbReference>
<reference evidence="7" key="1">
    <citation type="submission" date="2020-08" db="EMBL/GenBank/DDBJ databases">
        <authorList>
            <person name="Cejkova D."/>
            <person name="Kubasova T."/>
            <person name="Jahodarova E."/>
            <person name="Rychlik I."/>
        </authorList>
    </citation>
    <scope>NUCLEOTIDE SEQUENCE</scope>
    <source>
        <strain evidence="7">An582</strain>
    </source>
</reference>
<dbReference type="Proteomes" id="UP000705508">
    <property type="component" value="Unassembled WGS sequence"/>
</dbReference>
<dbReference type="InterPro" id="IPR016047">
    <property type="entry name" value="M23ase_b-sheet_dom"/>
</dbReference>
<evidence type="ECO:0000259" key="5">
    <source>
        <dbReference type="Pfam" id="PF01551"/>
    </source>
</evidence>
<keyword evidence="1 4" id="KW-0732">Signal</keyword>
<feature type="compositionally biased region" description="Polar residues" evidence="3">
    <location>
        <begin position="252"/>
        <end position="270"/>
    </location>
</feature>